<dbReference type="EMBL" id="LAZR01036314">
    <property type="protein sequence ID" value="KKL25169.1"/>
    <property type="molecule type" value="Genomic_DNA"/>
</dbReference>
<dbReference type="AlphaFoldDB" id="A0A0F9BT65"/>
<name>A0A0F9BT65_9ZZZZ</name>
<comment type="caution">
    <text evidence="1">The sequence shown here is derived from an EMBL/GenBank/DDBJ whole genome shotgun (WGS) entry which is preliminary data.</text>
</comment>
<accession>A0A0F9BT65</accession>
<proteinExistence type="predicted"/>
<reference evidence="1" key="1">
    <citation type="journal article" date="2015" name="Nature">
        <title>Complex archaea that bridge the gap between prokaryotes and eukaryotes.</title>
        <authorList>
            <person name="Spang A."/>
            <person name="Saw J.H."/>
            <person name="Jorgensen S.L."/>
            <person name="Zaremba-Niedzwiedzka K."/>
            <person name="Martijn J."/>
            <person name="Lind A.E."/>
            <person name="van Eijk R."/>
            <person name="Schleper C."/>
            <person name="Guy L."/>
            <person name="Ettema T.J."/>
        </authorList>
    </citation>
    <scope>NUCLEOTIDE SEQUENCE</scope>
</reference>
<gene>
    <name evidence="1" type="ORF">LCGC14_2408000</name>
</gene>
<feature type="non-terminal residue" evidence="1">
    <location>
        <position position="33"/>
    </location>
</feature>
<protein>
    <submittedName>
        <fullName evidence="1">Uncharacterized protein</fullName>
    </submittedName>
</protein>
<organism evidence="1">
    <name type="scientific">marine sediment metagenome</name>
    <dbReference type="NCBI Taxonomy" id="412755"/>
    <lineage>
        <taxon>unclassified sequences</taxon>
        <taxon>metagenomes</taxon>
        <taxon>ecological metagenomes</taxon>
    </lineage>
</organism>
<sequence>MPATGESIKDAKCMVKVGEWTIFDVYDVLTAAG</sequence>
<evidence type="ECO:0000313" key="1">
    <source>
        <dbReference type="EMBL" id="KKL25169.1"/>
    </source>
</evidence>